<reference evidence="2 3" key="1">
    <citation type="submission" date="2019-03" db="EMBL/GenBank/DDBJ databases">
        <title>Genomics of glacier-inhabiting Cryobacterium strains.</title>
        <authorList>
            <person name="Liu Q."/>
            <person name="Xin Y.-H."/>
        </authorList>
    </citation>
    <scope>NUCLEOTIDE SEQUENCE [LARGE SCALE GENOMIC DNA]</scope>
    <source>
        <strain evidence="2 3">RHLT2-21</strain>
    </source>
</reference>
<proteinExistence type="predicted"/>
<gene>
    <name evidence="2" type="ORF">E3O32_11615</name>
</gene>
<feature type="transmembrane region" description="Helical" evidence="1">
    <location>
        <begin position="7"/>
        <end position="25"/>
    </location>
</feature>
<keyword evidence="1" id="KW-1133">Transmembrane helix</keyword>
<accession>A0A4V6QGR6</accession>
<evidence type="ECO:0000313" key="3">
    <source>
        <dbReference type="Proteomes" id="UP000297643"/>
    </source>
</evidence>
<evidence type="ECO:0000313" key="2">
    <source>
        <dbReference type="EMBL" id="TFC02512.1"/>
    </source>
</evidence>
<feature type="transmembrane region" description="Helical" evidence="1">
    <location>
        <begin position="31"/>
        <end position="53"/>
    </location>
</feature>
<sequence length="141" mass="15409">MSPRVTGILAMVAGIAIAILGGTLFQYGWAGILGAILIVGASILFAIGATWMLRKSWADKTWPPSRPMDPAKARRIMRRSAVLRFCVAPLLIGWAVAAMVLEPSIWPGALVLTVGIWELFYGALLLLWAIEHPPKENFWTP</sequence>
<dbReference type="AlphaFoldDB" id="A0A4V6QGR6"/>
<comment type="caution">
    <text evidence="2">The sequence shown here is derived from an EMBL/GenBank/DDBJ whole genome shotgun (WGS) entry which is preliminary data.</text>
</comment>
<evidence type="ECO:0000256" key="1">
    <source>
        <dbReference type="SAM" id="Phobius"/>
    </source>
</evidence>
<organism evidence="2 3">
    <name type="scientific">Cryobacterium mannosilyticum</name>
    <dbReference type="NCBI Taxonomy" id="1259190"/>
    <lineage>
        <taxon>Bacteria</taxon>
        <taxon>Bacillati</taxon>
        <taxon>Actinomycetota</taxon>
        <taxon>Actinomycetes</taxon>
        <taxon>Micrococcales</taxon>
        <taxon>Microbacteriaceae</taxon>
        <taxon>Cryobacterium</taxon>
    </lineage>
</organism>
<keyword evidence="3" id="KW-1185">Reference proteome</keyword>
<dbReference type="EMBL" id="SOFM01000035">
    <property type="protein sequence ID" value="TFC02512.1"/>
    <property type="molecule type" value="Genomic_DNA"/>
</dbReference>
<dbReference type="Proteomes" id="UP000297643">
    <property type="component" value="Unassembled WGS sequence"/>
</dbReference>
<feature type="transmembrane region" description="Helical" evidence="1">
    <location>
        <begin position="107"/>
        <end position="130"/>
    </location>
</feature>
<name>A0A4V6QGR6_9MICO</name>
<protein>
    <submittedName>
        <fullName evidence="2">Uncharacterized protein</fullName>
    </submittedName>
</protein>
<keyword evidence="1" id="KW-0472">Membrane</keyword>
<keyword evidence="1" id="KW-0812">Transmembrane</keyword>
<dbReference type="RefSeq" id="WP_134509665.1">
    <property type="nucleotide sequence ID" value="NZ_SOFM01000035.1"/>
</dbReference>
<feature type="transmembrane region" description="Helical" evidence="1">
    <location>
        <begin position="81"/>
        <end position="101"/>
    </location>
</feature>